<dbReference type="AlphaFoldDB" id="A0A6N3T9K5"/>
<dbReference type="GO" id="GO:0046872">
    <property type="term" value="F:metal ion binding"/>
    <property type="evidence" value="ECO:0007669"/>
    <property type="project" value="UniProtKB-KW"/>
</dbReference>
<evidence type="ECO:0000313" key="16">
    <source>
        <dbReference type="Proteomes" id="UP000321104"/>
    </source>
</evidence>
<evidence type="ECO:0000256" key="3">
    <source>
        <dbReference type="ARBA" id="ARBA00022723"/>
    </source>
</evidence>
<evidence type="ECO:0000256" key="9">
    <source>
        <dbReference type="ARBA" id="ARBA00044145"/>
    </source>
</evidence>
<sequence>MVEKQTRTHESEEFLEDLAEELSVPPSRYEQADRSYMSLGDWLHRDASTVRQYGPKVYVQGSFRLGTTIRPLNDAEEYDVDSVCELQKLGKTSLTQQQLKTLLGAEIEAYRRAQNMNKPLREGRRCWVLDYADGAQFHMDIVPALPNGQASRLLLESRGYDARWTLTAIAITDKEGPTYTTVTDDWPRSNPKGYCEWFKSRMATALERRKRVLADSMRASVEDIPDYKIRTPLQAAIMILKRHRDHTFEHGGDERPISVIITTLAAHAYKGEETIGEALAVILAGMDQHILWHNNRYWIPNPTDPLENFADKWAEHPERATAFYEWLQKARTEFAAAARSSDRRVITEIVGRGVGGSMADRTARRRPPPPPRSPLLKTASVAPVAEGLSFPDRSRVPTKPQGFGGAE</sequence>
<proteinExistence type="predicted"/>
<keyword evidence="4" id="KW-0547">Nucleotide-binding</keyword>
<evidence type="ECO:0000256" key="10">
    <source>
        <dbReference type="ARBA" id="ARBA00048304"/>
    </source>
</evidence>
<dbReference type="GO" id="GO:0009117">
    <property type="term" value="P:nucleotide metabolic process"/>
    <property type="evidence" value="ECO:0007669"/>
    <property type="project" value="UniProtKB-KW"/>
</dbReference>
<keyword evidence="7" id="KW-0546">Nucleotide metabolism</keyword>
<evidence type="ECO:0000256" key="11">
    <source>
        <dbReference type="SAM" id="MobiDB-lite"/>
    </source>
</evidence>
<evidence type="ECO:0000256" key="8">
    <source>
        <dbReference type="ARBA" id="ARBA00023118"/>
    </source>
</evidence>
<reference evidence="14 16" key="2">
    <citation type="submission" date="2019-07" db="EMBL/GenBank/DDBJ databases">
        <title>Whole genome shotgun sequence of Acetobacter indonesiensis NBRC 16471.</title>
        <authorList>
            <person name="Hosoyama A."/>
            <person name="Uohara A."/>
            <person name="Ohji S."/>
            <person name="Ichikawa N."/>
        </authorList>
    </citation>
    <scope>NUCLEOTIDE SEQUENCE [LARGE SCALE GENOMIC DNA]</scope>
    <source>
        <strain evidence="14 16">NBRC 16471</strain>
    </source>
</reference>
<keyword evidence="2" id="KW-0548">Nucleotidyltransferase</keyword>
<keyword evidence="5" id="KW-0067">ATP-binding</keyword>
<gene>
    <name evidence="13" type="ORF">Abin_095_039</name>
    <name evidence="14" type="ORF">AIN02nite_23440</name>
</gene>
<comment type="catalytic activity">
    <reaction evidence="10">
        <text>GTP + ATP = 3',3'-cGAMP + 2 diphosphate</text>
        <dbReference type="Rhea" id="RHEA:35647"/>
        <dbReference type="ChEBI" id="CHEBI:30616"/>
        <dbReference type="ChEBI" id="CHEBI:33019"/>
        <dbReference type="ChEBI" id="CHEBI:37565"/>
        <dbReference type="ChEBI" id="CHEBI:71501"/>
    </reaction>
    <physiologicalReaction direction="left-to-right" evidence="10">
        <dbReference type="Rhea" id="RHEA:35648"/>
    </physiologicalReaction>
</comment>
<dbReference type="Pfam" id="PF21654">
    <property type="entry name" value="DncV-like_NTFase"/>
    <property type="match status" value="1"/>
</dbReference>
<dbReference type="EMBL" id="BAMW01000092">
    <property type="protein sequence ID" value="GAN64666.1"/>
    <property type="molecule type" value="Genomic_DNA"/>
</dbReference>
<dbReference type="Proteomes" id="UP000032673">
    <property type="component" value="Unassembled WGS sequence"/>
</dbReference>
<accession>A0A6N3T9K5</accession>
<dbReference type="InterPro" id="IPR006116">
    <property type="entry name" value="NT_2-5OAS_ClassI-CCAase"/>
</dbReference>
<dbReference type="EMBL" id="BJXQ01000016">
    <property type="protein sequence ID" value="GEN04319.1"/>
    <property type="molecule type" value="Genomic_DNA"/>
</dbReference>
<keyword evidence="15" id="KW-1185">Reference proteome</keyword>
<evidence type="ECO:0000256" key="1">
    <source>
        <dbReference type="ARBA" id="ARBA00022679"/>
    </source>
</evidence>
<organism evidence="14 16">
    <name type="scientific">Acetobacter indonesiensis</name>
    <dbReference type="NCBI Taxonomy" id="104101"/>
    <lineage>
        <taxon>Bacteria</taxon>
        <taxon>Pseudomonadati</taxon>
        <taxon>Pseudomonadota</taxon>
        <taxon>Alphaproteobacteria</taxon>
        <taxon>Acetobacterales</taxon>
        <taxon>Acetobacteraceae</taxon>
        <taxon>Acetobacter</taxon>
    </lineage>
</organism>
<dbReference type="CDD" id="cd05400">
    <property type="entry name" value="NT_2-5OAS_ClassI-CCAase"/>
    <property type="match status" value="1"/>
</dbReference>
<evidence type="ECO:0000256" key="2">
    <source>
        <dbReference type="ARBA" id="ARBA00022695"/>
    </source>
</evidence>
<evidence type="ECO:0000259" key="12">
    <source>
        <dbReference type="Pfam" id="PF21654"/>
    </source>
</evidence>
<dbReference type="GO" id="GO:0016779">
    <property type="term" value="F:nucleotidyltransferase activity"/>
    <property type="evidence" value="ECO:0007669"/>
    <property type="project" value="UniProtKB-KW"/>
</dbReference>
<evidence type="ECO:0000256" key="7">
    <source>
        <dbReference type="ARBA" id="ARBA00023080"/>
    </source>
</evidence>
<reference evidence="13 15" key="1">
    <citation type="submission" date="2012-11" db="EMBL/GenBank/DDBJ databases">
        <title>Whole genome sequence of Acetobacter indonesiensis 5H-1.</title>
        <authorList>
            <person name="Azuma Y."/>
            <person name="Higashiura N."/>
            <person name="Hirakawa H."/>
            <person name="Matsushita K."/>
        </authorList>
    </citation>
    <scope>NUCLEOTIDE SEQUENCE [LARGE SCALE GENOMIC DNA]</scope>
    <source>
        <strain evidence="13 15">5H-1</strain>
    </source>
</reference>
<keyword evidence="6" id="KW-0460">Magnesium</keyword>
<dbReference type="RefSeq" id="WP_048848442.1">
    <property type="nucleotide sequence ID" value="NZ_BAMW01000092.1"/>
</dbReference>
<keyword evidence="1" id="KW-0808">Transferase</keyword>
<name>A0A6N3T9K5_9PROT</name>
<evidence type="ECO:0000256" key="6">
    <source>
        <dbReference type="ARBA" id="ARBA00022842"/>
    </source>
</evidence>
<keyword evidence="8" id="KW-0051">Antiviral defense</keyword>
<feature type="region of interest" description="Disordered" evidence="11">
    <location>
        <begin position="356"/>
        <end position="407"/>
    </location>
</feature>
<dbReference type="Proteomes" id="UP000321104">
    <property type="component" value="Unassembled WGS sequence"/>
</dbReference>
<evidence type="ECO:0000256" key="4">
    <source>
        <dbReference type="ARBA" id="ARBA00022741"/>
    </source>
</evidence>
<protein>
    <recommendedName>
        <fullName evidence="9">Cyclic GMP-AMP synthase</fullName>
    </recommendedName>
</protein>
<keyword evidence="3" id="KW-0479">Metal-binding</keyword>
<dbReference type="GO" id="GO:0051607">
    <property type="term" value="P:defense response to virus"/>
    <property type="evidence" value="ECO:0007669"/>
    <property type="project" value="UniProtKB-KW"/>
</dbReference>
<feature type="domain" description="Cyclic GMP-AMP synthase DncV-like nucleotidyltransferase" evidence="12">
    <location>
        <begin position="55"/>
        <end position="141"/>
    </location>
</feature>
<evidence type="ECO:0000313" key="15">
    <source>
        <dbReference type="Proteomes" id="UP000032673"/>
    </source>
</evidence>
<evidence type="ECO:0000313" key="14">
    <source>
        <dbReference type="EMBL" id="GEN04319.1"/>
    </source>
</evidence>
<comment type="caution">
    <text evidence="14">The sequence shown here is derived from an EMBL/GenBank/DDBJ whole genome shotgun (WGS) entry which is preliminary data.</text>
</comment>
<evidence type="ECO:0000313" key="13">
    <source>
        <dbReference type="EMBL" id="GAN64666.1"/>
    </source>
</evidence>
<dbReference type="GO" id="GO:0005524">
    <property type="term" value="F:ATP binding"/>
    <property type="evidence" value="ECO:0007669"/>
    <property type="project" value="UniProtKB-KW"/>
</dbReference>
<dbReference type="InterPro" id="IPR048445">
    <property type="entry name" value="DncV-like_NTFase"/>
</dbReference>
<evidence type="ECO:0000256" key="5">
    <source>
        <dbReference type="ARBA" id="ARBA00022840"/>
    </source>
</evidence>